<dbReference type="Proteomes" id="UP000541558">
    <property type="component" value="Unassembled WGS sequence"/>
</dbReference>
<accession>A0A8H5CB86</accession>
<dbReference type="GO" id="GO:0005744">
    <property type="term" value="C:TIM23 mitochondrial import inner membrane translocase complex"/>
    <property type="evidence" value="ECO:0007669"/>
    <property type="project" value="TreeGrafter"/>
</dbReference>
<dbReference type="Pfam" id="PF02466">
    <property type="entry name" value="Tim17"/>
    <property type="match status" value="1"/>
</dbReference>
<reference evidence="1 2" key="1">
    <citation type="journal article" date="2020" name="ISME J.">
        <title>Uncovering the hidden diversity of litter-decomposition mechanisms in mushroom-forming fungi.</title>
        <authorList>
            <person name="Floudas D."/>
            <person name="Bentzer J."/>
            <person name="Ahren D."/>
            <person name="Johansson T."/>
            <person name="Persson P."/>
            <person name="Tunlid A."/>
        </authorList>
    </citation>
    <scope>NUCLEOTIDE SEQUENCE [LARGE SCALE GENOMIC DNA]</scope>
    <source>
        <strain evidence="1 2">CBS 175.51</strain>
    </source>
</reference>
<dbReference type="PANTHER" id="PTHR15371:SF0">
    <property type="entry name" value="SD19278P"/>
    <property type="match status" value="1"/>
</dbReference>
<protein>
    <submittedName>
        <fullName evidence="1">Uncharacterized protein</fullName>
    </submittedName>
</protein>
<dbReference type="InterPro" id="IPR045238">
    <property type="entry name" value="Tim23-like"/>
</dbReference>
<keyword evidence="2" id="KW-1185">Reference proteome</keyword>
<dbReference type="EMBL" id="JAACJK010000012">
    <property type="protein sequence ID" value="KAF5338610.1"/>
    <property type="molecule type" value="Genomic_DNA"/>
</dbReference>
<gene>
    <name evidence="1" type="ORF">D9611_012812</name>
</gene>
<dbReference type="PANTHER" id="PTHR15371">
    <property type="entry name" value="TIM23"/>
    <property type="match status" value="1"/>
</dbReference>
<evidence type="ECO:0000313" key="2">
    <source>
        <dbReference type="Proteomes" id="UP000541558"/>
    </source>
</evidence>
<dbReference type="OrthoDB" id="159299at2759"/>
<evidence type="ECO:0000313" key="1">
    <source>
        <dbReference type="EMBL" id="KAF5338610.1"/>
    </source>
</evidence>
<name>A0A8H5CB86_9AGAR</name>
<dbReference type="GO" id="GO:0008320">
    <property type="term" value="F:protein transmembrane transporter activity"/>
    <property type="evidence" value="ECO:0007669"/>
    <property type="project" value="TreeGrafter"/>
</dbReference>
<comment type="caution">
    <text evidence="1">The sequence shown here is derived from an EMBL/GenBank/DDBJ whole genome shotgun (WGS) entry which is preliminary data.</text>
</comment>
<organism evidence="1 2">
    <name type="scientific">Ephemerocybe angulata</name>
    <dbReference type="NCBI Taxonomy" id="980116"/>
    <lineage>
        <taxon>Eukaryota</taxon>
        <taxon>Fungi</taxon>
        <taxon>Dikarya</taxon>
        <taxon>Basidiomycota</taxon>
        <taxon>Agaricomycotina</taxon>
        <taxon>Agaricomycetes</taxon>
        <taxon>Agaricomycetidae</taxon>
        <taxon>Agaricales</taxon>
        <taxon>Agaricineae</taxon>
        <taxon>Psathyrellaceae</taxon>
        <taxon>Ephemerocybe</taxon>
    </lineage>
</organism>
<dbReference type="GO" id="GO:0030150">
    <property type="term" value="P:protein import into mitochondrial matrix"/>
    <property type="evidence" value="ECO:0007669"/>
    <property type="project" value="TreeGrafter"/>
</dbReference>
<proteinExistence type="predicted"/>
<sequence length="217" mass="22761">MSSSNSHNSQPEASTSQSAAEYLHNSQFQRPVAAASPENPVTSTDLLLAAYDPTKLHPLAELGDKLDYLILDDEKTNDLPGAGTAIPSRGWSDDLCYGTGTMYLSGLTLGGLWGVREGARRPLAVYNTRLRINSILNSVTRRGTFVGNSAGVMALIYNGINSSIDAFRGQHDTAGSMAAGALTGAIFRSTAGVKPALISATIVSGMAGIWSVVKKSV</sequence>